<proteinExistence type="predicted"/>
<name>A0A4U8UPQ0_STECR</name>
<gene>
    <name evidence="1" type="ORF">L596_002504</name>
</gene>
<dbReference type="EMBL" id="AZBU02000001">
    <property type="protein sequence ID" value="TMS35022.1"/>
    <property type="molecule type" value="Genomic_DNA"/>
</dbReference>
<evidence type="ECO:0000313" key="1">
    <source>
        <dbReference type="EMBL" id="TMS35022.1"/>
    </source>
</evidence>
<sequence length="132" mass="14457">MHTAKSTLKDERSSVESHVAAVDEIAPRSWASCTLLRRIADAVLFCEGRENSVVELARDKKGRYLQSCVVACDVIGVSRVRDQAKTALGWVRHLQNHPEFCAGATTRSFDVGADGMIGRTEEVVAYLVPIVV</sequence>
<keyword evidence="2" id="KW-1185">Reference proteome</keyword>
<dbReference type="Proteomes" id="UP000298663">
    <property type="component" value="Unassembled WGS sequence"/>
</dbReference>
<reference evidence="1 2" key="1">
    <citation type="journal article" date="2015" name="Genome Biol.">
        <title>Comparative genomics of Steinernema reveals deeply conserved gene regulatory networks.</title>
        <authorList>
            <person name="Dillman A.R."/>
            <person name="Macchietto M."/>
            <person name="Porter C.F."/>
            <person name="Rogers A."/>
            <person name="Williams B."/>
            <person name="Antoshechkin I."/>
            <person name="Lee M.M."/>
            <person name="Goodwin Z."/>
            <person name="Lu X."/>
            <person name="Lewis E.E."/>
            <person name="Goodrich-Blair H."/>
            <person name="Stock S.P."/>
            <person name="Adams B.J."/>
            <person name="Sternberg P.W."/>
            <person name="Mortazavi A."/>
        </authorList>
    </citation>
    <scope>NUCLEOTIDE SEQUENCE [LARGE SCALE GENOMIC DNA]</scope>
    <source>
        <strain evidence="1 2">ALL</strain>
    </source>
</reference>
<protein>
    <submittedName>
        <fullName evidence="1">Uncharacterized protein</fullName>
    </submittedName>
</protein>
<organism evidence="1 2">
    <name type="scientific">Steinernema carpocapsae</name>
    <name type="common">Entomopathogenic nematode</name>
    <dbReference type="NCBI Taxonomy" id="34508"/>
    <lineage>
        <taxon>Eukaryota</taxon>
        <taxon>Metazoa</taxon>
        <taxon>Ecdysozoa</taxon>
        <taxon>Nematoda</taxon>
        <taxon>Chromadorea</taxon>
        <taxon>Rhabditida</taxon>
        <taxon>Tylenchina</taxon>
        <taxon>Panagrolaimomorpha</taxon>
        <taxon>Strongyloidoidea</taxon>
        <taxon>Steinernematidae</taxon>
        <taxon>Steinernema</taxon>
    </lineage>
</organism>
<accession>A0A4U8UPQ0</accession>
<dbReference type="AlphaFoldDB" id="A0A4U8UPQ0"/>
<reference evidence="1 2" key="2">
    <citation type="journal article" date="2019" name="G3 (Bethesda)">
        <title>Hybrid Assembly of the Genome of the Entomopathogenic Nematode Steinernema carpocapsae Identifies the X-Chromosome.</title>
        <authorList>
            <person name="Serra L."/>
            <person name="Macchietto M."/>
            <person name="Macias-Munoz A."/>
            <person name="McGill C.J."/>
            <person name="Rodriguez I.M."/>
            <person name="Rodriguez B."/>
            <person name="Murad R."/>
            <person name="Mortazavi A."/>
        </authorList>
    </citation>
    <scope>NUCLEOTIDE SEQUENCE [LARGE SCALE GENOMIC DNA]</scope>
    <source>
        <strain evidence="1 2">ALL</strain>
    </source>
</reference>
<comment type="caution">
    <text evidence="1">The sequence shown here is derived from an EMBL/GenBank/DDBJ whole genome shotgun (WGS) entry which is preliminary data.</text>
</comment>
<evidence type="ECO:0000313" key="2">
    <source>
        <dbReference type="Proteomes" id="UP000298663"/>
    </source>
</evidence>